<keyword evidence="6" id="KW-1185">Reference proteome</keyword>
<dbReference type="Pfam" id="PF00732">
    <property type="entry name" value="GMC_oxred_N"/>
    <property type="match status" value="1"/>
</dbReference>
<feature type="domain" description="Glucose-methanol-choline oxidoreductase N-terminal" evidence="4">
    <location>
        <begin position="463"/>
        <end position="477"/>
    </location>
</feature>
<dbReference type="Gene3D" id="3.30.560.10">
    <property type="entry name" value="Glucose Oxidase, domain 3"/>
    <property type="match status" value="1"/>
</dbReference>
<keyword evidence="3" id="KW-1133">Transmembrane helix</keyword>
<dbReference type="Proteomes" id="UP001465976">
    <property type="component" value="Unassembled WGS sequence"/>
</dbReference>
<evidence type="ECO:0000256" key="1">
    <source>
        <dbReference type="ARBA" id="ARBA00001974"/>
    </source>
</evidence>
<dbReference type="PANTHER" id="PTHR11552">
    <property type="entry name" value="GLUCOSE-METHANOL-CHOLINE GMC OXIDOREDUCTASE"/>
    <property type="match status" value="1"/>
</dbReference>
<dbReference type="InterPro" id="IPR000172">
    <property type="entry name" value="GMC_OxRdtase_N"/>
</dbReference>
<comment type="similarity">
    <text evidence="2">Belongs to the GMC oxidoreductase family.</text>
</comment>
<dbReference type="InterPro" id="IPR007867">
    <property type="entry name" value="GMC_OxRtase_C"/>
</dbReference>
<dbReference type="Pfam" id="PF05199">
    <property type="entry name" value="GMC_oxred_C"/>
    <property type="match status" value="1"/>
</dbReference>
<comment type="caution">
    <text evidence="5">The sequence shown here is derived from an EMBL/GenBank/DDBJ whole genome shotgun (WGS) entry which is preliminary data.</text>
</comment>
<dbReference type="EMBL" id="JBAHYK010000794">
    <property type="protein sequence ID" value="KAL0571273.1"/>
    <property type="molecule type" value="Genomic_DNA"/>
</dbReference>
<dbReference type="SUPFAM" id="SSF51905">
    <property type="entry name" value="FAD/NAD(P)-binding domain"/>
    <property type="match status" value="1"/>
</dbReference>
<keyword evidence="3" id="KW-0812">Transmembrane</keyword>
<evidence type="ECO:0000313" key="6">
    <source>
        <dbReference type="Proteomes" id="UP001465976"/>
    </source>
</evidence>
<evidence type="ECO:0000256" key="2">
    <source>
        <dbReference type="ARBA" id="ARBA00010790"/>
    </source>
</evidence>
<organism evidence="5 6">
    <name type="scientific">Marasmius crinis-equi</name>
    <dbReference type="NCBI Taxonomy" id="585013"/>
    <lineage>
        <taxon>Eukaryota</taxon>
        <taxon>Fungi</taxon>
        <taxon>Dikarya</taxon>
        <taxon>Basidiomycota</taxon>
        <taxon>Agaricomycotina</taxon>
        <taxon>Agaricomycetes</taxon>
        <taxon>Agaricomycetidae</taxon>
        <taxon>Agaricales</taxon>
        <taxon>Marasmiineae</taxon>
        <taxon>Marasmiaceae</taxon>
        <taxon>Marasmius</taxon>
    </lineage>
</organism>
<comment type="cofactor">
    <cofactor evidence="1">
        <name>FAD</name>
        <dbReference type="ChEBI" id="CHEBI:57692"/>
    </cofactor>
</comment>
<dbReference type="SUPFAM" id="SSF54373">
    <property type="entry name" value="FAD-linked reductases, C-terminal domain"/>
    <property type="match status" value="1"/>
</dbReference>
<name>A0ABR3F7P3_9AGAR</name>
<protein>
    <recommendedName>
        <fullName evidence="4">Glucose-methanol-choline oxidoreductase N-terminal domain-containing protein</fullName>
    </recommendedName>
</protein>
<evidence type="ECO:0000313" key="5">
    <source>
        <dbReference type="EMBL" id="KAL0571273.1"/>
    </source>
</evidence>
<evidence type="ECO:0000259" key="4">
    <source>
        <dbReference type="PROSITE" id="PS00624"/>
    </source>
</evidence>
<dbReference type="PROSITE" id="PS00624">
    <property type="entry name" value="GMC_OXRED_2"/>
    <property type="match status" value="1"/>
</dbReference>
<dbReference type="InterPro" id="IPR012132">
    <property type="entry name" value="GMC_OxRdtase"/>
</dbReference>
<keyword evidence="3" id="KW-0472">Membrane</keyword>
<gene>
    <name evidence="5" type="ORF">V5O48_010690</name>
</gene>
<dbReference type="Gene3D" id="3.50.50.60">
    <property type="entry name" value="FAD/NAD(P)-binding domain"/>
    <property type="match status" value="1"/>
</dbReference>
<dbReference type="PANTHER" id="PTHR11552:SF78">
    <property type="entry name" value="GLUCOSE-METHANOL-CHOLINE OXIDOREDUCTASE N-TERMINAL DOMAIN-CONTAINING PROTEIN"/>
    <property type="match status" value="1"/>
</dbReference>
<evidence type="ECO:0000256" key="3">
    <source>
        <dbReference type="SAM" id="Phobius"/>
    </source>
</evidence>
<reference evidence="5 6" key="1">
    <citation type="submission" date="2024-02" db="EMBL/GenBank/DDBJ databases">
        <title>A draft genome for the cacao thread blight pathogen Marasmius crinis-equi.</title>
        <authorList>
            <person name="Cohen S.P."/>
            <person name="Baruah I.K."/>
            <person name="Amoako-Attah I."/>
            <person name="Bukari Y."/>
            <person name="Meinhardt L.W."/>
            <person name="Bailey B.A."/>
        </authorList>
    </citation>
    <scope>NUCLEOTIDE SEQUENCE [LARGE SCALE GENOMIC DNA]</scope>
    <source>
        <strain evidence="5 6">GH-76</strain>
    </source>
</reference>
<accession>A0ABR3F7P3</accession>
<proteinExistence type="inferred from homology"/>
<feature type="transmembrane region" description="Helical" evidence="3">
    <location>
        <begin position="12"/>
        <end position="35"/>
    </location>
</feature>
<dbReference type="InterPro" id="IPR036188">
    <property type="entry name" value="FAD/NAD-bd_sf"/>
</dbReference>
<sequence length="792" mass="86785">MFRIFLRRKQHASLGALACTLGIATFTLVNTFVPASGVKKVANIVAGLLTIGGGLYAFFSFGRSSAETELELEAAELAATGTIQAHAPIADQNRGPSIDSSIEPASECCNRCRSSIGTGEDVGSSDEWVRKMRRPSPPLHDSGLTIEATTPQATHSLMMTSALVWKEGGTTACVTAGRLAAFDSSLRILFLPLDQMSPPATRSSKLVDTPWIYRNTFSRHECGVTSSIDQTFFGTIAGRGLKPSVERRLCPLGNAWVEGQASTVSRLSVLSIPKIVISGVVMEVMLYARPPTSDFDDWEKQGNPGWGSKELIPLSQKAETYQVEDDTKVEAGYHGTTGPIKVSRSGPKITFTLGNQLLKVVAAYDPERGTTDDVDGFGPCNQYGAFHRYVDAQTGRSDTAHNYIYNQAENKNLKIIVKHRICRVIIENGRAVGVEYLPEAEENRASSEPLKAFASRLVVVSGGSFGSPAILQRSGIGSKKLLQRCEIQQIVDLPGVGENYKDHNLVLPAYLGMEDVIPMNEVFFEGKPMIEVHREEWTYRGTGLLATNGMNAGIKIRPNEKDLTILGDSFKPTWKERFEKSPDKPVLWIGTVAGYASAAPDEQAEQCFQMEYFTDYPLATGHVYIASSDPFAPLDFNPRFLEHEADVAVLRWGYKRTRELARRMKSYRGEYIHLHPRFPEGSAAVAGPKDGPVPLDGKDRDIAYTEDDDRAIDQFHREVVASCWHGLGTCAMKPREQGGVVDSRLNVYGVEHLKVADLSIAPLNVGANTYNTALVIGEKAAVIIAEELDMRM</sequence>